<evidence type="ECO:0000313" key="1">
    <source>
        <dbReference type="EMBL" id="BBH93554.1"/>
    </source>
</evidence>
<dbReference type="InterPro" id="IPR013785">
    <property type="entry name" value="Aldolase_TIM"/>
</dbReference>
<dbReference type="GO" id="GO:0006071">
    <property type="term" value="P:glycerol metabolic process"/>
    <property type="evidence" value="ECO:0007669"/>
    <property type="project" value="InterPro"/>
</dbReference>
<dbReference type="SUPFAM" id="SSF110391">
    <property type="entry name" value="GlpP-like"/>
    <property type="match status" value="1"/>
</dbReference>
<accession>A0A455T6R8</accession>
<dbReference type="Pfam" id="PF04309">
    <property type="entry name" value="G3P_antiterm"/>
    <property type="match status" value="1"/>
</dbReference>
<dbReference type="EMBL" id="AP019377">
    <property type="protein sequence ID" value="BBH93554.1"/>
    <property type="molecule type" value="Genomic_DNA"/>
</dbReference>
<protein>
    <recommendedName>
        <fullName evidence="2">Glycerol-3-phosphate responsive antiterminator</fullName>
    </recommendedName>
</protein>
<sequence>MRMQSGISLLNLPASSVLVPVVETRPRFVQALETPAVRAILLRHCNLFEFKALVERAHRNGYALYVNMDHIDGVNADYAGLRHLATHFHIRGVISSHPKVMVLAHELGLEAIQRIFAVDSTGLEMALESVDRGVVDMLDFTPAHVVPYIMPALRPTLDLPYMASGLLYGANQLRAVLASGVRAVAVTRLDQWLPVISACSSSAETH</sequence>
<dbReference type="PANTHER" id="PTHR35787:SF1">
    <property type="entry name" value="GLYCEROL UPTAKE OPERON ANTITERMINATOR REGULATORY PROTEIN"/>
    <property type="match status" value="1"/>
</dbReference>
<evidence type="ECO:0008006" key="2">
    <source>
        <dbReference type="Google" id="ProtNLM"/>
    </source>
</evidence>
<proteinExistence type="predicted"/>
<name>A0A455T6R8_9CHLR</name>
<gene>
    <name evidence="1" type="ORF">KTA_17530</name>
</gene>
<dbReference type="PANTHER" id="PTHR35787">
    <property type="entry name" value="GLYCEROL UPTAKE OPERON ANTITERMINATOR REGULATORY PROTEIN"/>
    <property type="match status" value="1"/>
</dbReference>
<dbReference type="InterPro" id="IPR006699">
    <property type="entry name" value="GlpP"/>
</dbReference>
<dbReference type="Gene3D" id="3.20.20.70">
    <property type="entry name" value="Aldolase class I"/>
    <property type="match status" value="1"/>
</dbReference>
<organism evidence="1">
    <name type="scientific">Thermogemmatispora argillosa</name>
    <dbReference type="NCBI Taxonomy" id="2045280"/>
    <lineage>
        <taxon>Bacteria</taxon>
        <taxon>Bacillati</taxon>
        <taxon>Chloroflexota</taxon>
        <taxon>Ktedonobacteria</taxon>
        <taxon>Thermogemmatisporales</taxon>
        <taxon>Thermogemmatisporaceae</taxon>
        <taxon>Thermogemmatispora</taxon>
    </lineage>
</organism>
<dbReference type="GO" id="GO:0006355">
    <property type="term" value="P:regulation of DNA-templated transcription"/>
    <property type="evidence" value="ECO:0007669"/>
    <property type="project" value="InterPro"/>
</dbReference>
<dbReference type="PIRSF" id="PIRSF016897">
    <property type="entry name" value="GlpP"/>
    <property type="match status" value="1"/>
</dbReference>
<dbReference type="AlphaFoldDB" id="A0A455T6R8"/>
<reference evidence="1" key="1">
    <citation type="submission" date="2018-12" db="EMBL/GenBank/DDBJ databases">
        <title>Novel natural products biosynthetic potential of the class Ktedonobacteria.</title>
        <authorList>
            <person name="Zheng Y."/>
            <person name="Saitou A."/>
            <person name="Wang C.M."/>
            <person name="Toyoda A."/>
            <person name="Minakuchi Y."/>
            <person name="Sekiguchi Y."/>
            <person name="Ueda K."/>
            <person name="Takano H."/>
            <person name="Sakai Y."/>
            <person name="Yokota A."/>
            <person name="Yabe S."/>
        </authorList>
    </citation>
    <scope>NUCLEOTIDE SEQUENCE</scope>
    <source>
        <strain evidence="1">A3-2</strain>
    </source>
</reference>